<gene>
    <name evidence="1" type="ORF">A3K90_08110</name>
</gene>
<dbReference type="Gene3D" id="3.50.50.60">
    <property type="entry name" value="FAD/NAD(P)-binding domain"/>
    <property type="match status" value="1"/>
</dbReference>
<evidence type="ECO:0000313" key="1">
    <source>
        <dbReference type="EMBL" id="KZK73575.1"/>
    </source>
</evidence>
<dbReference type="PANTHER" id="PTHR32098">
    <property type="entry name" value="LYCOPENE BETA/EPSILON CYCLASE PROTEIN"/>
    <property type="match status" value="1"/>
</dbReference>
<evidence type="ECO:0000313" key="2">
    <source>
        <dbReference type="Proteomes" id="UP000076481"/>
    </source>
</evidence>
<dbReference type="SUPFAM" id="SSF51905">
    <property type="entry name" value="FAD/NAD(P)-binding domain"/>
    <property type="match status" value="1"/>
</dbReference>
<proteinExistence type="predicted"/>
<accession>A0A165L4V7</accession>
<dbReference type="Proteomes" id="UP000076481">
    <property type="component" value="Unassembled WGS sequence"/>
</dbReference>
<dbReference type="EMBL" id="LVWG01000035">
    <property type="protein sequence ID" value="KZK73575.1"/>
    <property type="molecule type" value="Genomic_DNA"/>
</dbReference>
<name>A0A165L4V7_PELLU</name>
<dbReference type="PANTHER" id="PTHR32098:SF5">
    <property type="entry name" value="LYCOPENE BETA_EPSILON CYCLASE PROTEIN"/>
    <property type="match status" value="1"/>
</dbReference>
<protein>
    <recommendedName>
        <fullName evidence="3">Lycopene cyclase</fullName>
    </recommendedName>
</protein>
<comment type="caution">
    <text evidence="1">The sequence shown here is derived from an EMBL/GenBank/DDBJ whole genome shotgun (WGS) entry which is preliminary data.</text>
</comment>
<dbReference type="AlphaFoldDB" id="A0A165L4V7"/>
<organism evidence="1 2">
    <name type="scientific">Pelodictyon luteolum</name>
    <dbReference type="NCBI Taxonomy" id="1100"/>
    <lineage>
        <taxon>Bacteria</taxon>
        <taxon>Pseudomonadati</taxon>
        <taxon>Chlorobiota</taxon>
        <taxon>Chlorobiia</taxon>
        <taxon>Chlorobiales</taxon>
        <taxon>Chlorobiaceae</taxon>
        <taxon>Chlorobium/Pelodictyon group</taxon>
        <taxon>Pelodictyon</taxon>
    </lineage>
</organism>
<reference evidence="1 2" key="1">
    <citation type="submission" date="2016-03" db="EMBL/GenBank/DDBJ databases">
        <title>Speciation and ecological success in dimly lit waters: horizontal gene transfer in a green sulfur bacteria bloom unveiled by metagenomic assembly.</title>
        <authorList>
            <person name="Llorens-Mares T."/>
            <person name="Liu Z."/>
            <person name="Allen L.Z."/>
            <person name="Rusch D.B."/>
            <person name="Craig M.T."/>
            <person name="Dupont C.L."/>
            <person name="Bryant D.A."/>
            <person name="Casamayor E.O."/>
        </authorList>
    </citation>
    <scope>NUCLEOTIDE SEQUENCE [LARGE SCALE GENOMIC DNA]</scope>
    <source>
        <strain evidence="1">CIII</strain>
    </source>
</reference>
<dbReference type="InterPro" id="IPR036188">
    <property type="entry name" value="FAD/NAD-bd_sf"/>
</dbReference>
<dbReference type="RefSeq" id="WP_303682269.1">
    <property type="nucleotide sequence ID" value="NZ_LVWG01000035.1"/>
</dbReference>
<evidence type="ECO:0008006" key="3">
    <source>
        <dbReference type="Google" id="ProtNLM"/>
    </source>
</evidence>
<sequence length="516" mass="58084">MHSSLDSIRSSHPHLYGAFSSLPDGEAHFRSVQELDRYWERLQDPLPEVVRDAASLPPGAVISGTYDIVYAGGTLGMLHAAVMARHHGRKVLVFDRHTPGRSTRDWNISRPELFRLADTGVFSHEELESVIARKYRNGWVEFHKEDGSQKRLYMENVLDCAVEADRLLGIATQKVKSVSGCDVRSGLSFVRCWRFSDHVVVETKDAAGSSSWFRARVLVDVMGILSPIAMQLNRGRPQTHVCPTVGTIASGFEDADFDTGEILASTGSADMSSGRGRQFIWEGFPAKGDEYITYLFFYDEVSSPNDKSLVSLFDTYFKRLGEYKNPGKDFRVHRPVYGIIPAYFHDGFNRTREIADDRIILFGDAASLASPLTFCGFGSMVRNLGHLTAGLEDALSSADLSKRSLERVSAYEPNVASMANLMKYMCFDSATDEPNFVNDLMNEVMIALDDLPEHYREAMFRDEMKIEELAVVMLKVAWRYPKVLKATWDKLGIEGSLGFLKNISGWAFSQFRQPWW</sequence>